<dbReference type="InterPro" id="IPR011856">
    <property type="entry name" value="tRNA_endonuc-like_dom_sf"/>
</dbReference>
<dbReference type="GO" id="GO:0003676">
    <property type="term" value="F:nucleic acid binding"/>
    <property type="evidence" value="ECO:0007669"/>
    <property type="project" value="InterPro"/>
</dbReference>
<dbReference type="PANTHER" id="PTHR34039:SF1">
    <property type="entry name" value="UPF0102 PROTEIN YRAN"/>
    <property type="match status" value="1"/>
</dbReference>
<dbReference type="PANTHER" id="PTHR34039">
    <property type="entry name" value="UPF0102 PROTEIN YRAN"/>
    <property type="match status" value="1"/>
</dbReference>
<evidence type="ECO:0000256" key="2">
    <source>
        <dbReference type="HAMAP-Rule" id="MF_00048"/>
    </source>
</evidence>
<dbReference type="CDD" id="cd20736">
    <property type="entry name" value="PoNe_Nuclease"/>
    <property type="match status" value="1"/>
</dbReference>
<dbReference type="RefSeq" id="WP_188329013.1">
    <property type="nucleotide sequence ID" value="NZ_CP059491.1"/>
</dbReference>
<reference evidence="4" key="1">
    <citation type="submission" date="2020-07" db="EMBL/GenBank/DDBJ databases">
        <title>novel species isolated from the respiratory tract of Marmot.</title>
        <authorList>
            <person name="Zhang G."/>
        </authorList>
    </citation>
    <scope>NUCLEOTIDE SEQUENCE [LARGE SCALE GENOMIC DNA]</scope>
    <source>
        <strain evidence="4">686</strain>
    </source>
</reference>
<keyword evidence="4" id="KW-1185">Reference proteome</keyword>
<dbReference type="NCBIfam" id="NF009154">
    <property type="entry name" value="PRK12497.3-3"/>
    <property type="match status" value="1"/>
</dbReference>
<dbReference type="InterPro" id="IPR003509">
    <property type="entry name" value="UPF0102_YraN-like"/>
</dbReference>
<dbReference type="Proteomes" id="UP000515663">
    <property type="component" value="Chromosome"/>
</dbReference>
<dbReference type="InterPro" id="IPR011335">
    <property type="entry name" value="Restrct_endonuc-II-like"/>
</dbReference>
<protein>
    <recommendedName>
        <fullName evidence="2">UPF0102 protein H1R19_10075</fullName>
    </recommendedName>
</protein>
<name>A0A7D7LZ81_9ACTN</name>
<dbReference type="EMBL" id="CP059491">
    <property type="protein sequence ID" value="QMT03399.1"/>
    <property type="molecule type" value="Genomic_DNA"/>
</dbReference>
<dbReference type="Pfam" id="PF02021">
    <property type="entry name" value="UPF0102"/>
    <property type="match status" value="1"/>
</dbReference>
<dbReference type="HAMAP" id="MF_00048">
    <property type="entry name" value="UPF0102"/>
    <property type="match status" value="1"/>
</dbReference>
<dbReference type="AlphaFoldDB" id="A0A7D7LZ81"/>
<accession>A0A7D7LZ81</accession>
<evidence type="ECO:0000313" key="4">
    <source>
        <dbReference type="Proteomes" id="UP000515663"/>
    </source>
</evidence>
<gene>
    <name evidence="3" type="ORF">H1R19_10075</name>
</gene>
<evidence type="ECO:0000313" key="3">
    <source>
        <dbReference type="EMBL" id="QMT03399.1"/>
    </source>
</evidence>
<dbReference type="Gene3D" id="3.40.1350.10">
    <property type="match status" value="1"/>
</dbReference>
<dbReference type="KEGG" id="gji:H1R19_10075"/>
<evidence type="ECO:0000256" key="1">
    <source>
        <dbReference type="ARBA" id="ARBA00006738"/>
    </source>
</evidence>
<dbReference type="NCBIfam" id="TIGR00252">
    <property type="entry name" value="YraN family protein"/>
    <property type="match status" value="1"/>
</dbReference>
<proteinExistence type="inferred from homology"/>
<dbReference type="SUPFAM" id="SSF52980">
    <property type="entry name" value="Restriction endonuclease-like"/>
    <property type="match status" value="1"/>
</dbReference>
<comment type="similarity">
    <text evidence="1 2">Belongs to the UPF0102 family.</text>
</comment>
<organism evidence="3 4">
    <name type="scientific">Gordonia jinghuaiqii</name>
    <dbReference type="NCBI Taxonomy" id="2758710"/>
    <lineage>
        <taxon>Bacteria</taxon>
        <taxon>Bacillati</taxon>
        <taxon>Actinomycetota</taxon>
        <taxon>Actinomycetes</taxon>
        <taxon>Mycobacteriales</taxon>
        <taxon>Gordoniaceae</taxon>
        <taxon>Gordonia</taxon>
    </lineage>
</organism>
<sequence>MSDPDSLPGRPANRRGHVGRLGEDVAAQYATSLGWVVLERNWRNRYGELDLVAADGSILVIVEVKTRASRTFDDPVMAVTPAKLAQMRRLARMWLAAQDRRWSQIRFDVVSVRLDQFSPDDLALARVRHHPGVYV</sequence>